<protein>
    <submittedName>
        <fullName evidence="4">Tapasin-related protein</fullName>
    </submittedName>
</protein>
<dbReference type="InterPro" id="IPR013783">
    <property type="entry name" value="Ig-like_fold"/>
</dbReference>
<dbReference type="PANTHER" id="PTHR23411">
    <property type="entry name" value="TAPASIN"/>
    <property type="match status" value="1"/>
</dbReference>
<keyword evidence="2" id="KW-0472">Membrane</keyword>
<dbReference type="InterPro" id="IPR036179">
    <property type="entry name" value="Ig-like_dom_sf"/>
</dbReference>
<dbReference type="PROSITE" id="PS50835">
    <property type="entry name" value="IG_LIKE"/>
    <property type="match status" value="2"/>
</dbReference>
<dbReference type="SMART" id="SM00409">
    <property type="entry name" value="IG"/>
    <property type="match status" value="1"/>
</dbReference>
<feature type="domain" description="Ig-like" evidence="3">
    <location>
        <begin position="147"/>
        <end position="269"/>
    </location>
</feature>
<dbReference type="GO" id="GO:0019885">
    <property type="term" value="P:antigen processing and presentation of endogenous peptide antigen via MHC class I"/>
    <property type="evidence" value="ECO:0007669"/>
    <property type="project" value="InterPro"/>
</dbReference>
<dbReference type="PRINTS" id="PR01669">
    <property type="entry name" value="TAPASIN"/>
</dbReference>
<evidence type="ECO:0000313" key="5">
    <source>
        <dbReference type="Proteomes" id="UP001174136"/>
    </source>
</evidence>
<proteinExistence type="predicted"/>
<dbReference type="InterPro" id="IPR003599">
    <property type="entry name" value="Ig_sub"/>
</dbReference>
<dbReference type="EMBL" id="JAOPHQ010001722">
    <property type="protein sequence ID" value="KAK0149717.1"/>
    <property type="molecule type" value="Genomic_DNA"/>
</dbReference>
<dbReference type="SMART" id="SM00407">
    <property type="entry name" value="IGc1"/>
    <property type="match status" value="1"/>
</dbReference>
<comment type="caution">
    <text evidence="4">The sequence shown here is derived from an EMBL/GenBank/DDBJ whole genome shotgun (WGS) entry which is preliminary data.</text>
</comment>
<dbReference type="InterPro" id="IPR013106">
    <property type="entry name" value="Ig_V-set"/>
</dbReference>
<dbReference type="InterPro" id="IPR050380">
    <property type="entry name" value="Immune_Resp_Modulators"/>
</dbReference>
<evidence type="ECO:0000313" key="4">
    <source>
        <dbReference type="EMBL" id="KAK0149717.1"/>
    </source>
</evidence>
<evidence type="ECO:0000256" key="1">
    <source>
        <dbReference type="ARBA" id="ARBA00023319"/>
    </source>
</evidence>
<evidence type="ECO:0000259" key="3">
    <source>
        <dbReference type="PROSITE" id="PS50835"/>
    </source>
</evidence>
<feature type="transmembrane region" description="Helical" evidence="2">
    <location>
        <begin position="389"/>
        <end position="407"/>
    </location>
</feature>
<keyword evidence="2" id="KW-0812">Transmembrane</keyword>
<dbReference type="SUPFAM" id="SSF48726">
    <property type="entry name" value="Immunoglobulin"/>
    <property type="match status" value="2"/>
</dbReference>
<keyword evidence="2" id="KW-1133">Transmembrane helix</keyword>
<keyword evidence="5" id="KW-1185">Reference proteome</keyword>
<dbReference type="GO" id="GO:0016020">
    <property type="term" value="C:membrane"/>
    <property type="evidence" value="ECO:0007669"/>
    <property type="project" value="InterPro"/>
</dbReference>
<sequence length="408" mass="44846">MGKGDPFNRRPATLVLRDVAITPDQVPDTITPFIAPSVPDPDAILIEATVSSPAIPDVDLLLHADCNEQEVTCEISHYYPHIPSDDDDDRVARTHFFIATVDLEGGGLSTTLVLQTLEVQRDPDPGGQAPVEGRLGMPLSQSGSLLTEVVFLVFSNEKTLLAPLGSDALLHCGFRQREMGQEVGQEMGVEWWFQHQGRGVKVVDLKMSTHSQEHSEAVNFKREGSSVDAALLVADGDASMTLQKVKVSDEGTYICTVHVGTFQAQQAVKLHAYKPPRVSLSEDKLVSQEFPHKLSCHCQNYYPMDAKMEWFSVSPDDAETTDLSGQISLSGHRQHSDGTLSMSSYLYLEQGSFPPGTTLTCRVTHQALAAPINTSLVVQEPTPVPTDSYWMVLGFLLITVMFFYQLMK</sequence>
<evidence type="ECO:0000256" key="2">
    <source>
        <dbReference type="SAM" id="Phobius"/>
    </source>
</evidence>
<dbReference type="InterPro" id="IPR003597">
    <property type="entry name" value="Ig_C1-set"/>
</dbReference>
<dbReference type="Pfam" id="PF07686">
    <property type="entry name" value="V-set"/>
    <property type="match status" value="1"/>
</dbReference>
<dbReference type="CDD" id="cd05771">
    <property type="entry name" value="IgC1_Tapasin_R"/>
    <property type="match status" value="1"/>
</dbReference>
<gene>
    <name evidence="4" type="primary">Tapbpl</name>
    <name evidence="4" type="ORF">N1851_009537</name>
</gene>
<name>A0AA47N125_MERPO</name>
<reference evidence="4" key="1">
    <citation type="journal article" date="2023" name="Front. Mar. Sci.">
        <title>A new Merluccius polli reference genome to investigate the effects of global change in West African waters.</title>
        <authorList>
            <person name="Mateo J.L."/>
            <person name="Blanco-Fernandez C."/>
            <person name="Garcia-Vazquez E."/>
            <person name="Machado-Schiaffino G."/>
        </authorList>
    </citation>
    <scope>NUCLEOTIDE SEQUENCE</scope>
    <source>
        <strain evidence="4">C29</strain>
        <tissue evidence="4">Fin</tissue>
    </source>
</reference>
<keyword evidence="1" id="KW-0393">Immunoglobulin domain</keyword>
<accession>A0AA47N125</accession>
<dbReference type="AlphaFoldDB" id="A0AA47N125"/>
<dbReference type="Pfam" id="PF07654">
    <property type="entry name" value="C1-set"/>
    <property type="match status" value="1"/>
</dbReference>
<dbReference type="InterPro" id="IPR008056">
    <property type="entry name" value="Tapasin"/>
</dbReference>
<dbReference type="Gene3D" id="2.60.40.10">
    <property type="entry name" value="Immunoglobulins"/>
    <property type="match status" value="3"/>
</dbReference>
<dbReference type="Proteomes" id="UP001174136">
    <property type="component" value="Unassembled WGS sequence"/>
</dbReference>
<feature type="domain" description="Ig-like" evidence="3">
    <location>
        <begin position="276"/>
        <end position="377"/>
    </location>
</feature>
<dbReference type="InterPro" id="IPR007110">
    <property type="entry name" value="Ig-like_dom"/>
</dbReference>
<organism evidence="4 5">
    <name type="scientific">Merluccius polli</name>
    <name type="common">Benguela hake</name>
    <name type="synonym">Merluccius cadenati</name>
    <dbReference type="NCBI Taxonomy" id="89951"/>
    <lineage>
        <taxon>Eukaryota</taxon>
        <taxon>Metazoa</taxon>
        <taxon>Chordata</taxon>
        <taxon>Craniata</taxon>
        <taxon>Vertebrata</taxon>
        <taxon>Euteleostomi</taxon>
        <taxon>Actinopterygii</taxon>
        <taxon>Neopterygii</taxon>
        <taxon>Teleostei</taxon>
        <taxon>Neoteleostei</taxon>
        <taxon>Acanthomorphata</taxon>
        <taxon>Zeiogadaria</taxon>
        <taxon>Gadariae</taxon>
        <taxon>Gadiformes</taxon>
        <taxon>Gadoidei</taxon>
        <taxon>Merlucciidae</taxon>
        <taxon>Merluccius</taxon>
    </lineage>
</organism>